<evidence type="ECO:0000313" key="2">
    <source>
        <dbReference type="EMBL" id="CAK0880350.1"/>
    </source>
</evidence>
<gene>
    <name evidence="2" type="ORF">PCOR1329_LOCUS63511</name>
</gene>
<dbReference type="Pfam" id="PF18922">
    <property type="entry name" value="DUF5672"/>
    <property type="match status" value="1"/>
</dbReference>
<dbReference type="InterPro" id="IPR043729">
    <property type="entry name" value="DUF5672"/>
</dbReference>
<comment type="caution">
    <text evidence="2">The sequence shown here is derived from an EMBL/GenBank/DDBJ whole genome shotgun (WGS) entry which is preliminary data.</text>
</comment>
<dbReference type="Proteomes" id="UP001189429">
    <property type="component" value="Unassembled WGS sequence"/>
</dbReference>
<name>A0ABN9W6Y8_9DINO</name>
<dbReference type="EMBL" id="CAUYUJ010018059">
    <property type="protein sequence ID" value="CAK0880350.1"/>
    <property type="molecule type" value="Genomic_DNA"/>
</dbReference>
<evidence type="ECO:0000313" key="3">
    <source>
        <dbReference type="Proteomes" id="UP001189429"/>
    </source>
</evidence>
<accession>A0ABN9W6Y8</accession>
<proteinExistence type="predicted"/>
<protein>
    <recommendedName>
        <fullName evidence="1">DUF5672 domain-containing protein</fullName>
    </recommendedName>
</protein>
<keyword evidence="3" id="KW-1185">Reference proteome</keyword>
<organism evidence="2 3">
    <name type="scientific">Prorocentrum cordatum</name>
    <dbReference type="NCBI Taxonomy" id="2364126"/>
    <lineage>
        <taxon>Eukaryota</taxon>
        <taxon>Sar</taxon>
        <taxon>Alveolata</taxon>
        <taxon>Dinophyceae</taxon>
        <taxon>Prorocentrales</taxon>
        <taxon>Prorocentraceae</taxon>
        <taxon>Prorocentrum</taxon>
    </lineage>
</organism>
<reference evidence="2" key="1">
    <citation type="submission" date="2023-10" db="EMBL/GenBank/DDBJ databases">
        <authorList>
            <person name="Chen Y."/>
            <person name="Shah S."/>
            <person name="Dougan E. K."/>
            <person name="Thang M."/>
            <person name="Chan C."/>
        </authorList>
    </citation>
    <scope>NUCLEOTIDE SEQUENCE [LARGE SCALE GENOMIC DNA]</scope>
</reference>
<sequence>MVQALDPKEADFVAYVVRASLRRLGPRWALLVLYGRDADRDALHLKLGSPDSVHWLPIVLDGVRRHEVLYNEMAWFRVSLDFWESVPAEFEHLLFLEGDSMVLRGHGCVESFLDFAYVGAPWKDGLGLPAFGGNGGLSLRRRSLCTAAVAHWHAAKTQAERRREFNILAMGEDVLTCRLLQDMGQAFPTGRESAANFSVETVYRPGPCGFHKPWEWLPPHAVADLFASAEMG</sequence>
<evidence type="ECO:0000259" key="1">
    <source>
        <dbReference type="Pfam" id="PF18922"/>
    </source>
</evidence>
<feature type="domain" description="DUF5672" evidence="1">
    <location>
        <begin position="76"/>
        <end position="211"/>
    </location>
</feature>